<keyword evidence="1" id="KW-0812">Transmembrane</keyword>
<evidence type="ECO:0000313" key="2">
    <source>
        <dbReference type="EMBL" id="CAF1354111.1"/>
    </source>
</evidence>
<organism evidence="3 4">
    <name type="scientific">Rotaria sordida</name>
    <dbReference type="NCBI Taxonomy" id="392033"/>
    <lineage>
        <taxon>Eukaryota</taxon>
        <taxon>Metazoa</taxon>
        <taxon>Spiralia</taxon>
        <taxon>Gnathifera</taxon>
        <taxon>Rotifera</taxon>
        <taxon>Eurotatoria</taxon>
        <taxon>Bdelloidea</taxon>
        <taxon>Philodinida</taxon>
        <taxon>Philodinidae</taxon>
        <taxon>Rotaria</taxon>
    </lineage>
</organism>
<evidence type="ECO:0000256" key="1">
    <source>
        <dbReference type="SAM" id="Phobius"/>
    </source>
</evidence>
<sequence length="291" mass="33466">MIGFRRIFAFVVVTSIIVTAYLYDLWQSRHVINATDIYDPFTISKLDNNDDLDLLELSIWYDSSSEWKTSYLARDSVVINSLDRAGEFYIVGGYESSIHHVWRKIQKLDLTDKNRYWVELQNVTIPAHLASTHMGLSVYKRRLYIFSGQPDSGCGPATRACAYLDLSTHKWIHLPDVPEARYSPQVIISNNIVHFFGGVKPNRTTPALDYWMMNLDQLDQGWIKGASMPESGDHGQSALINDWIYVFSFEHGHARVQINHTDKSDERATSYCSGRHVAQSYMEYIKWTAKV</sequence>
<comment type="caution">
    <text evidence="3">The sequence shown here is derived from an EMBL/GenBank/DDBJ whole genome shotgun (WGS) entry which is preliminary data.</text>
</comment>
<name>A0A819P0E0_9BILA</name>
<keyword evidence="1" id="KW-1133">Transmembrane helix</keyword>
<accession>A0A819P0E0</accession>
<dbReference type="SUPFAM" id="SSF117281">
    <property type="entry name" value="Kelch motif"/>
    <property type="match status" value="1"/>
</dbReference>
<dbReference type="EMBL" id="CAJNOU010002851">
    <property type="protein sequence ID" value="CAF1354111.1"/>
    <property type="molecule type" value="Genomic_DNA"/>
</dbReference>
<dbReference type="Proteomes" id="UP000663874">
    <property type="component" value="Unassembled WGS sequence"/>
</dbReference>
<gene>
    <name evidence="3" type="ORF">FNK824_LOCUS26274</name>
    <name evidence="2" type="ORF">SEV965_LOCUS29022</name>
</gene>
<reference evidence="3" key="1">
    <citation type="submission" date="2021-02" db="EMBL/GenBank/DDBJ databases">
        <authorList>
            <person name="Nowell W R."/>
        </authorList>
    </citation>
    <scope>NUCLEOTIDE SEQUENCE</scope>
</reference>
<proteinExistence type="predicted"/>
<dbReference type="InterPro" id="IPR053256">
    <property type="entry name" value="Kelch_repeat-containing"/>
</dbReference>
<evidence type="ECO:0000313" key="3">
    <source>
        <dbReference type="EMBL" id="CAF4006968.1"/>
    </source>
</evidence>
<dbReference type="InterPro" id="IPR015915">
    <property type="entry name" value="Kelch-typ_b-propeller"/>
</dbReference>
<dbReference type="Gene3D" id="2.120.10.80">
    <property type="entry name" value="Kelch-type beta propeller"/>
    <property type="match status" value="1"/>
</dbReference>
<dbReference type="Proteomes" id="UP000663889">
    <property type="component" value="Unassembled WGS sequence"/>
</dbReference>
<dbReference type="EMBL" id="CAJOBE010006438">
    <property type="protein sequence ID" value="CAF4006968.1"/>
    <property type="molecule type" value="Genomic_DNA"/>
</dbReference>
<dbReference type="PANTHER" id="PTHR46773:SF5">
    <property type="entry name" value="OS04G0487100 PROTEIN"/>
    <property type="match status" value="1"/>
</dbReference>
<dbReference type="PANTHER" id="PTHR46773">
    <property type="match status" value="1"/>
</dbReference>
<keyword evidence="1" id="KW-0472">Membrane</keyword>
<protein>
    <submittedName>
        <fullName evidence="3">Uncharacterized protein</fullName>
    </submittedName>
</protein>
<evidence type="ECO:0000313" key="4">
    <source>
        <dbReference type="Proteomes" id="UP000663874"/>
    </source>
</evidence>
<feature type="transmembrane region" description="Helical" evidence="1">
    <location>
        <begin position="7"/>
        <end position="26"/>
    </location>
</feature>
<dbReference type="AlphaFoldDB" id="A0A819P0E0"/>